<dbReference type="Gene3D" id="3.40.140.10">
    <property type="entry name" value="Cytidine Deaminase, domain 2"/>
    <property type="match status" value="1"/>
</dbReference>
<keyword evidence="4" id="KW-0378">Hydrolase</keyword>
<dbReference type="SUPFAM" id="SSF53927">
    <property type="entry name" value="Cytidine deaminase-like"/>
    <property type="match status" value="1"/>
</dbReference>
<proteinExistence type="inferred from homology"/>
<dbReference type="Pfam" id="PF00383">
    <property type="entry name" value="dCMP_cyt_deam_1"/>
    <property type="match status" value="1"/>
</dbReference>
<dbReference type="InterPro" id="IPR035105">
    <property type="entry name" value="Deoxycytidylate_deaminase_dom"/>
</dbReference>
<evidence type="ECO:0000259" key="6">
    <source>
        <dbReference type="PROSITE" id="PS51747"/>
    </source>
</evidence>
<dbReference type="InterPro" id="IPR016192">
    <property type="entry name" value="APOBEC/CMP_deaminase_Zn-bd"/>
</dbReference>
<comment type="similarity">
    <text evidence="2">Belongs to the cytidine and deoxycytidylate deaminase family.</text>
</comment>
<evidence type="ECO:0000256" key="2">
    <source>
        <dbReference type="ARBA" id="ARBA00006576"/>
    </source>
</evidence>
<keyword evidence="7" id="KW-0131">Cell cycle</keyword>
<accession>A0A0M0BRG1</accession>
<dbReference type="GO" id="GO:0005737">
    <property type="term" value="C:cytoplasm"/>
    <property type="evidence" value="ECO:0007669"/>
    <property type="project" value="TreeGrafter"/>
</dbReference>
<keyword evidence="3" id="KW-0479">Metal-binding</keyword>
<evidence type="ECO:0000256" key="1">
    <source>
        <dbReference type="ARBA" id="ARBA00001947"/>
    </source>
</evidence>
<dbReference type="PROSITE" id="PS51747">
    <property type="entry name" value="CYT_DCMP_DEAMINASES_2"/>
    <property type="match status" value="1"/>
</dbReference>
<name>A0A0M0BRG1_9ARCH</name>
<dbReference type="PIRSF" id="PIRSF006019">
    <property type="entry name" value="dCMP_deaminase"/>
    <property type="match status" value="1"/>
</dbReference>
<dbReference type="Proteomes" id="UP000054016">
    <property type="component" value="Unassembled WGS sequence"/>
</dbReference>
<dbReference type="GO" id="GO:0051301">
    <property type="term" value="P:cell division"/>
    <property type="evidence" value="ECO:0007669"/>
    <property type="project" value="UniProtKB-KW"/>
</dbReference>
<evidence type="ECO:0000313" key="8">
    <source>
        <dbReference type="Proteomes" id="UP000054016"/>
    </source>
</evidence>
<evidence type="ECO:0000313" key="7">
    <source>
        <dbReference type="EMBL" id="KON31009.1"/>
    </source>
</evidence>
<sequence>MGELLTDKRPDWDRYFLDLCEAIARRATCDRGRCGCVIVKDKRIMTTGYVGAPAGLPHCDEVGHDMHKVIDYNGKITQHCVRTLHAEQNAIIQAARFGIPLEGATLFCKMTPCRTCAMMIINAGIERVVCEKHYHADGDTIELFRQAGVELVVMKEEVEEYDQQ</sequence>
<gene>
    <name evidence="7" type="ORF">AC478_03390</name>
</gene>
<dbReference type="InterPro" id="IPR015517">
    <property type="entry name" value="dCMP_deaminase-rel"/>
</dbReference>
<dbReference type="GO" id="GO:0008270">
    <property type="term" value="F:zinc ion binding"/>
    <property type="evidence" value="ECO:0007669"/>
    <property type="project" value="InterPro"/>
</dbReference>
<dbReference type="EMBL" id="LFWV01000045">
    <property type="protein sequence ID" value="KON31009.1"/>
    <property type="molecule type" value="Genomic_DNA"/>
</dbReference>
<evidence type="ECO:0000256" key="5">
    <source>
        <dbReference type="ARBA" id="ARBA00022833"/>
    </source>
</evidence>
<protein>
    <submittedName>
        <fullName evidence="7">Cell division protein DedD</fullName>
    </submittedName>
</protein>
<dbReference type="PANTHER" id="PTHR11086">
    <property type="entry name" value="DEOXYCYTIDYLATE DEAMINASE-RELATED"/>
    <property type="match status" value="1"/>
</dbReference>
<dbReference type="InterPro" id="IPR016473">
    <property type="entry name" value="dCMP_deaminase"/>
</dbReference>
<reference evidence="8" key="1">
    <citation type="submission" date="2015-06" db="EMBL/GenBank/DDBJ databases">
        <title>New insights into the roles of widespread benthic archaea in carbon and nitrogen cycling.</title>
        <authorList>
            <person name="Lazar C.S."/>
            <person name="Baker B.J."/>
            <person name="Seitz K.W."/>
            <person name="Hyde A.S."/>
            <person name="Dick G.J."/>
            <person name="Hinrichs K.-U."/>
            <person name="Teske A.P."/>
        </authorList>
    </citation>
    <scope>NUCLEOTIDE SEQUENCE [LARGE SCALE GENOMIC DNA]</scope>
</reference>
<dbReference type="CDD" id="cd01286">
    <property type="entry name" value="deoxycytidylate_deaminase"/>
    <property type="match status" value="1"/>
</dbReference>
<dbReference type="PROSITE" id="PS00903">
    <property type="entry name" value="CYT_DCMP_DEAMINASES_1"/>
    <property type="match status" value="1"/>
</dbReference>
<comment type="caution">
    <text evidence="7">The sequence shown here is derived from an EMBL/GenBank/DDBJ whole genome shotgun (WGS) entry which is preliminary data.</text>
</comment>
<dbReference type="AlphaFoldDB" id="A0A0M0BRG1"/>
<evidence type="ECO:0000256" key="4">
    <source>
        <dbReference type="ARBA" id="ARBA00022801"/>
    </source>
</evidence>
<dbReference type="PANTHER" id="PTHR11086:SF18">
    <property type="entry name" value="DEOXYCYTIDYLATE DEAMINASE"/>
    <property type="match status" value="1"/>
</dbReference>
<evidence type="ECO:0000256" key="3">
    <source>
        <dbReference type="ARBA" id="ARBA00022723"/>
    </source>
</evidence>
<dbReference type="InterPro" id="IPR002125">
    <property type="entry name" value="CMP_dCMP_dom"/>
</dbReference>
<comment type="cofactor">
    <cofactor evidence="1">
        <name>Zn(2+)</name>
        <dbReference type="ChEBI" id="CHEBI:29105"/>
    </cofactor>
</comment>
<dbReference type="GO" id="GO:0004132">
    <property type="term" value="F:dCMP deaminase activity"/>
    <property type="evidence" value="ECO:0007669"/>
    <property type="project" value="InterPro"/>
</dbReference>
<organism evidence="7 8">
    <name type="scientific">miscellaneous Crenarchaeota group-1 archaeon SG8-32-3</name>
    <dbReference type="NCBI Taxonomy" id="1685125"/>
    <lineage>
        <taxon>Archaea</taxon>
        <taxon>Candidatus Bathyarchaeota</taxon>
        <taxon>MCG-1</taxon>
    </lineage>
</organism>
<dbReference type="InterPro" id="IPR016193">
    <property type="entry name" value="Cytidine_deaminase-like"/>
</dbReference>
<feature type="domain" description="CMP/dCMP-type deaminase" evidence="6">
    <location>
        <begin position="11"/>
        <end position="151"/>
    </location>
</feature>
<dbReference type="GO" id="GO:0006220">
    <property type="term" value="P:pyrimidine nucleotide metabolic process"/>
    <property type="evidence" value="ECO:0007669"/>
    <property type="project" value="InterPro"/>
</dbReference>
<keyword evidence="7" id="KW-0132">Cell division</keyword>
<keyword evidence="5" id="KW-0862">Zinc</keyword>